<evidence type="ECO:0008006" key="4">
    <source>
        <dbReference type="Google" id="ProtNLM"/>
    </source>
</evidence>
<dbReference type="EMBL" id="JAGQKX010000082">
    <property type="protein sequence ID" value="MCA9390386.1"/>
    <property type="molecule type" value="Genomic_DNA"/>
</dbReference>
<keyword evidence="1" id="KW-0812">Transmembrane</keyword>
<feature type="transmembrane region" description="Helical" evidence="1">
    <location>
        <begin position="242"/>
        <end position="267"/>
    </location>
</feature>
<reference evidence="2" key="1">
    <citation type="submission" date="2020-04" db="EMBL/GenBank/DDBJ databases">
        <authorList>
            <person name="Zhang T."/>
        </authorList>
    </citation>
    <scope>NUCLEOTIDE SEQUENCE</scope>
    <source>
        <strain evidence="2">HKST-UBA01</strain>
    </source>
</reference>
<protein>
    <recommendedName>
        <fullName evidence="4">Glycerophosphoryl diester phosphodiesterase membrane domain-containing protein</fullName>
    </recommendedName>
</protein>
<feature type="transmembrane region" description="Helical" evidence="1">
    <location>
        <begin position="175"/>
        <end position="208"/>
    </location>
</feature>
<proteinExistence type="predicted"/>
<gene>
    <name evidence="2" type="ORF">KC571_03190</name>
</gene>
<evidence type="ECO:0000313" key="3">
    <source>
        <dbReference type="Proteomes" id="UP000701698"/>
    </source>
</evidence>
<accession>A0A955RPG4</accession>
<dbReference type="AlphaFoldDB" id="A0A955RPG4"/>
<dbReference type="Proteomes" id="UP000701698">
    <property type="component" value="Unassembled WGS sequence"/>
</dbReference>
<evidence type="ECO:0000313" key="2">
    <source>
        <dbReference type="EMBL" id="MCA9390386.1"/>
    </source>
</evidence>
<organism evidence="2 3">
    <name type="scientific">candidate division WWE3 bacterium</name>
    <dbReference type="NCBI Taxonomy" id="2053526"/>
    <lineage>
        <taxon>Bacteria</taxon>
        <taxon>Katanobacteria</taxon>
    </lineage>
</organism>
<feature type="transmembrane region" description="Helical" evidence="1">
    <location>
        <begin position="279"/>
        <end position="300"/>
    </location>
</feature>
<sequence>MPQAELLQYIQEQRAEGVSDESIADALKTAGWELDDIQNAFASLASGVTKETSSEGSDTGPVAIQPIELKSFTTLLSESVSFYKEHFATLIGVAVVQPLITFMIGYGSSSLLADQVNAYAAGSANVDWGYVMMVVMGIALVSAFFQGIVTLALMNAVVKKTSVVDSFQMSLSRYFSFIWMSVLMSLIILGGSLFFLIPGFMLSAWFAFSPLIFVDEGRSDLAVLKASRGYIKNAFMAVYTRYFLFGILVFAVLFGASFLLEMGAALVSNPEITRYLEEILNALYSIFGAPFFMVFSYLLYKNVKESKGGHPIGTEEDGNAKYTIFAIIGIFAAIALIGGFYSLLVNFPDIGDIEQYTSGLYHLIESIATFV</sequence>
<keyword evidence="1" id="KW-0472">Membrane</keyword>
<reference evidence="2" key="2">
    <citation type="journal article" date="2021" name="Microbiome">
        <title>Successional dynamics and alternative stable states in a saline activated sludge microbial community over 9 years.</title>
        <authorList>
            <person name="Wang Y."/>
            <person name="Ye J."/>
            <person name="Ju F."/>
            <person name="Liu L."/>
            <person name="Boyd J.A."/>
            <person name="Deng Y."/>
            <person name="Parks D.H."/>
            <person name="Jiang X."/>
            <person name="Yin X."/>
            <person name="Woodcroft B.J."/>
            <person name="Tyson G.W."/>
            <person name="Hugenholtz P."/>
            <person name="Polz M.F."/>
            <person name="Zhang T."/>
        </authorList>
    </citation>
    <scope>NUCLEOTIDE SEQUENCE</scope>
    <source>
        <strain evidence="2">HKST-UBA01</strain>
    </source>
</reference>
<evidence type="ECO:0000256" key="1">
    <source>
        <dbReference type="SAM" id="Phobius"/>
    </source>
</evidence>
<feature type="transmembrane region" description="Helical" evidence="1">
    <location>
        <begin position="128"/>
        <end position="154"/>
    </location>
</feature>
<keyword evidence="1" id="KW-1133">Transmembrane helix</keyword>
<comment type="caution">
    <text evidence="2">The sequence shown here is derived from an EMBL/GenBank/DDBJ whole genome shotgun (WGS) entry which is preliminary data.</text>
</comment>
<feature type="transmembrane region" description="Helical" evidence="1">
    <location>
        <begin position="87"/>
        <end position="108"/>
    </location>
</feature>
<feature type="transmembrane region" description="Helical" evidence="1">
    <location>
        <begin position="320"/>
        <end position="344"/>
    </location>
</feature>
<name>A0A955RPG4_UNCKA</name>